<evidence type="ECO:0008006" key="3">
    <source>
        <dbReference type="Google" id="ProtNLM"/>
    </source>
</evidence>
<evidence type="ECO:0000313" key="2">
    <source>
        <dbReference type="Proteomes" id="UP000254925"/>
    </source>
</evidence>
<comment type="caution">
    <text evidence="1">The sequence shown here is derived from an EMBL/GenBank/DDBJ whole genome shotgun (WGS) entry which is preliminary data.</text>
</comment>
<dbReference type="AlphaFoldDB" id="A0A370HNM8"/>
<organism evidence="1 2">
    <name type="scientific">Microvirga subterranea</name>
    <dbReference type="NCBI Taxonomy" id="186651"/>
    <lineage>
        <taxon>Bacteria</taxon>
        <taxon>Pseudomonadati</taxon>
        <taxon>Pseudomonadota</taxon>
        <taxon>Alphaproteobacteria</taxon>
        <taxon>Hyphomicrobiales</taxon>
        <taxon>Methylobacteriaceae</taxon>
        <taxon>Microvirga</taxon>
    </lineage>
</organism>
<reference evidence="1 2" key="1">
    <citation type="submission" date="2018-07" db="EMBL/GenBank/DDBJ databases">
        <title>Genomic Encyclopedia of Type Strains, Phase IV (KMG-IV): sequencing the most valuable type-strain genomes for metagenomic binning, comparative biology and taxonomic classification.</title>
        <authorList>
            <person name="Goeker M."/>
        </authorList>
    </citation>
    <scope>NUCLEOTIDE SEQUENCE [LARGE SCALE GENOMIC DNA]</scope>
    <source>
        <strain evidence="1 2">DSM 14364</strain>
    </source>
</reference>
<accession>A0A370HNM8</accession>
<sequence length="134" mass="14574">MIGGAAVLWNRIEVGKLGQALARVTLPRRDIIGPGRTGHAVLRLMLALRQAAGARSVPDAVLLLSGFLSARNRVSFRRLGSAEGNQSQARAFLSAHPVTDQRLKLLERQVPARSGAPLFRDGEWRALKEICKTT</sequence>
<gene>
    <name evidence="1" type="ORF">DES45_10535</name>
</gene>
<evidence type="ECO:0000313" key="1">
    <source>
        <dbReference type="EMBL" id="RDI58514.1"/>
    </source>
</evidence>
<keyword evidence="2" id="KW-1185">Reference proteome</keyword>
<proteinExistence type="predicted"/>
<dbReference type="EMBL" id="QQBB01000005">
    <property type="protein sequence ID" value="RDI58514.1"/>
    <property type="molecule type" value="Genomic_DNA"/>
</dbReference>
<protein>
    <recommendedName>
        <fullName evidence="3">Peptidase M48-like protein</fullName>
    </recommendedName>
</protein>
<dbReference type="Proteomes" id="UP000254925">
    <property type="component" value="Unassembled WGS sequence"/>
</dbReference>
<name>A0A370HNM8_9HYPH</name>